<dbReference type="PROSITE" id="PS51352">
    <property type="entry name" value="THIOREDOXIN_2"/>
    <property type="match status" value="1"/>
</dbReference>
<feature type="domain" description="Thioredoxin" evidence="4">
    <location>
        <begin position="469"/>
        <end position="599"/>
    </location>
</feature>
<accession>A0A2U1PJG2</accession>
<dbReference type="Pfam" id="PF23559">
    <property type="entry name" value="WHD_DRP"/>
    <property type="match status" value="1"/>
</dbReference>
<evidence type="ECO:0000256" key="2">
    <source>
        <dbReference type="ARBA" id="ARBA00022741"/>
    </source>
</evidence>
<dbReference type="Gene3D" id="3.80.10.10">
    <property type="entry name" value="Ribonuclease Inhibitor"/>
    <property type="match status" value="2"/>
</dbReference>
<evidence type="ECO:0000259" key="4">
    <source>
        <dbReference type="PROSITE" id="PS51352"/>
    </source>
</evidence>
<keyword evidence="2" id="KW-0547">Nucleotide-binding</keyword>
<dbReference type="InterPro" id="IPR032675">
    <property type="entry name" value="LRR_dom_sf"/>
</dbReference>
<dbReference type="OrthoDB" id="427280at2759"/>
<name>A0A2U1PJG2_ARTAN</name>
<proteinExistence type="predicted"/>
<organism evidence="5 6">
    <name type="scientific">Artemisia annua</name>
    <name type="common">Sweet wormwood</name>
    <dbReference type="NCBI Taxonomy" id="35608"/>
    <lineage>
        <taxon>Eukaryota</taxon>
        <taxon>Viridiplantae</taxon>
        <taxon>Streptophyta</taxon>
        <taxon>Embryophyta</taxon>
        <taxon>Tracheophyta</taxon>
        <taxon>Spermatophyta</taxon>
        <taxon>Magnoliopsida</taxon>
        <taxon>eudicotyledons</taxon>
        <taxon>Gunneridae</taxon>
        <taxon>Pentapetalae</taxon>
        <taxon>asterids</taxon>
        <taxon>campanulids</taxon>
        <taxon>Asterales</taxon>
        <taxon>Asteraceae</taxon>
        <taxon>Asteroideae</taxon>
        <taxon>Anthemideae</taxon>
        <taxon>Artemisiinae</taxon>
        <taxon>Artemisia</taxon>
    </lineage>
</organism>
<dbReference type="EMBL" id="PKPP01001076">
    <property type="protein sequence ID" value="PWA85888.1"/>
    <property type="molecule type" value="Genomic_DNA"/>
</dbReference>
<keyword evidence="6" id="KW-1185">Reference proteome</keyword>
<protein>
    <submittedName>
        <fullName evidence="5">NB-ARC domains-containing protein</fullName>
    </submittedName>
</protein>
<keyword evidence="1" id="KW-0677">Repeat</keyword>
<dbReference type="Gene3D" id="3.40.30.10">
    <property type="entry name" value="Glutaredoxin"/>
    <property type="match status" value="1"/>
</dbReference>
<dbReference type="SUPFAM" id="SSF52833">
    <property type="entry name" value="Thioredoxin-like"/>
    <property type="match status" value="1"/>
</dbReference>
<reference evidence="5 6" key="1">
    <citation type="journal article" date="2018" name="Mol. Plant">
        <title>The genome of Artemisia annua provides insight into the evolution of Asteraceae family and artemisinin biosynthesis.</title>
        <authorList>
            <person name="Shen Q."/>
            <person name="Zhang L."/>
            <person name="Liao Z."/>
            <person name="Wang S."/>
            <person name="Yan T."/>
            <person name="Shi P."/>
            <person name="Liu M."/>
            <person name="Fu X."/>
            <person name="Pan Q."/>
            <person name="Wang Y."/>
            <person name="Lv Z."/>
            <person name="Lu X."/>
            <person name="Zhang F."/>
            <person name="Jiang W."/>
            <person name="Ma Y."/>
            <person name="Chen M."/>
            <person name="Hao X."/>
            <person name="Li L."/>
            <person name="Tang Y."/>
            <person name="Lv G."/>
            <person name="Zhou Y."/>
            <person name="Sun X."/>
            <person name="Brodelius P.E."/>
            <person name="Rose J.K.C."/>
            <person name="Tang K."/>
        </authorList>
    </citation>
    <scope>NUCLEOTIDE SEQUENCE [LARGE SCALE GENOMIC DNA]</scope>
    <source>
        <strain evidence="6">cv. Huhao1</strain>
        <tissue evidence="5">Leaf</tissue>
    </source>
</reference>
<gene>
    <name evidence="5" type="ORF">CTI12_AA141900</name>
</gene>
<dbReference type="PANTHER" id="PTHR47186:SF42">
    <property type="entry name" value="DISEASE RESISTANCE RPP13-LIKE PROTEIN 1"/>
    <property type="match status" value="1"/>
</dbReference>
<dbReference type="InterPro" id="IPR055414">
    <property type="entry name" value="LRR_R13L4/SHOC2-like"/>
</dbReference>
<comment type="caution">
    <text evidence="5">The sequence shown here is derived from an EMBL/GenBank/DDBJ whole genome shotgun (WGS) entry which is preliminary data.</text>
</comment>
<sequence>MGNRNIPRPMHMAGVQSMQQQNMAAYNLASQAGMGGTMNNPGNIPMQREPVKKEGRNGDAWISTTKIKALLREEMSKYSLIDLWIANGFIPSQGDVSLYVLGEKILTCLVRRSFFQDVVEEDIYTVIEPSKDCAVIEPNKEFITSDEVLHLSLTCKCSRFSKQDLKKLRSIRSMFVFDGGYKSSIRQITSHVYYLRVLHLNRIMGSALPKSICKLLHLRYLKISESEIEVLPKSIIYLQNLQTLIIEKCWEFRLRYMRNLQHLDAQTCYMPIGIKELTNLQRLDIQTYMPVGIKEQTNLQRLSHFAVGKDVGAPIGELGKLNLLWELKLRKLENVGGLTDAKSANLKDKTNLKSLTLDWTICAAKTFDSEVLEGLEPNSGLQELKIDGYMGRVISPSWMVKLVNLTSIEFSNILNCEQLPPLGKLPSLKRIKLDYTPSIKCFHDDDKATPKDEILFPSLQELHIDRCKDLVSLPSNFPKLRSLEIEHCYKLRSLPDEIQSFKDLNQITIVYCEILRSRFLLEICKKLAPILDEVAVSFENDANVMIAKFDGSNNDIPSDAFEVQGYPTLYFRSSRGKVVPYEGNRTKEDIIEFIQKNREDETSQTTTTESGKDEL</sequence>
<feature type="region of interest" description="Disordered" evidence="3">
    <location>
        <begin position="596"/>
        <end position="615"/>
    </location>
</feature>
<evidence type="ECO:0000256" key="1">
    <source>
        <dbReference type="ARBA" id="ARBA00022737"/>
    </source>
</evidence>
<evidence type="ECO:0000313" key="5">
    <source>
        <dbReference type="EMBL" id="PWA85888.1"/>
    </source>
</evidence>
<evidence type="ECO:0000256" key="3">
    <source>
        <dbReference type="SAM" id="MobiDB-lite"/>
    </source>
</evidence>
<dbReference type="InterPro" id="IPR036249">
    <property type="entry name" value="Thioredoxin-like_sf"/>
</dbReference>
<dbReference type="AlphaFoldDB" id="A0A2U1PJG2"/>
<dbReference type="Pfam" id="PF00085">
    <property type="entry name" value="Thioredoxin"/>
    <property type="match status" value="1"/>
</dbReference>
<dbReference type="PANTHER" id="PTHR47186">
    <property type="entry name" value="LEUCINE-RICH REPEAT-CONTAINING PROTEIN 57"/>
    <property type="match status" value="1"/>
</dbReference>
<evidence type="ECO:0000313" key="6">
    <source>
        <dbReference type="Proteomes" id="UP000245207"/>
    </source>
</evidence>
<dbReference type="Proteomes" id="UP000245207">
    <property type="component" value="Unassembled WGS sequence"/>
</dbReference>
<dbReference type="InterPro" id="IPR058922">
    <property type="entry name" value="WHD_DRP"/>
</dbReference>
<dbReference type="InterPro" id="IPR013766">
    <property type="entry name" value="Thioredoxin_domain"/>
</dbReference>
<dbReference type="SUPFAM" id="SSF52058">
    <property type="entry name" value="L domain-like"/>
    <property type="match status" value="1"/>
</dbReference>
<dbReference type="Pfam" id="PF23598">
    <property type="entry name" value="LRR_14"/>
    <property type="match status" value="1"/>
</dbReference>